<evidence type="ECO:0000259" key="1">
    <source>
        <dbReference type="Pfam" id="PF13542"/>
    </source>
</evidence>
<organism evidence="2 3">
    <name type="scientific">Enterocloster aldenensis</name>
    <dbReference type="NCBI Taxonomy" id="358742"/>
    <lineage>
        <taxon>Bacteria</taxon>
        <taxon>Bacillati</taxon>
        <taxon>Bacillota</taxon>
        <taxon>Clostridia</taxon>
        <taxon>Lachnospirales</taxon>
        <taxon>Lachnospiraceae</taxon>
        <taxon>Enterocloster</taxon>
    </lineage>
</organism>
<dbReference type="EMBL" id="JAKNGE010000142">
    <property type="protein sequence ID" value="MCG4749574.1"/>
    <property type="molecule type" value="Genomic_DNA"/>
</dbReference>
<dbReference type="Pfam" id="PF13542">
    <property type="entry name" value="HTH_Tnp_ISL3"/>
    <property type="match status" value="1"/>
</dbReference>
<reference evidence="2" key="1">
    <citation type="submission" date="2022-01" db="EMBL/GenBank/DDBJ databases">
        <title>Collection of gut derived symbiotic bacterial strains cultured from healthy donors.</title>
        <authorList>
            <person name="Lin H."/>
            <person name="Kohout C."/>
            <person name="Waligurski E."/>
            <person name="Pamer E.G."/>
        </authorList>
    </citation>
    <scope>NUCLEOTIDE SEQUENCE</scope>
    <source>
        <strain evidence="2">DFI.6.55</strain>
    </source>
</reference>
<dbReference type="InterPro" id="IPR032877">
    <property type="entry name" value="Transposase_HTH"/>
</dbReference>
<accession>A0AAW5C923</accession>
<sequence>RKRRYLCPSCRKRFTEPYPFLPIYHRRTRRLAFYIVSLLRQTFSLKQIAELTGVSVQTVCRLLDTI</sequence>
<evidence type="ECO:0000313" key="2">
    <source>
        <dbReference type="EMBL" id="MCG4749574.1"/>
    </source>
</evidence>
<protein>
    <submittedName>
        <fullName evidence="2">ISL3 family transposase</fullName>
    </submittedName>
</protein>
<proteinExistence type="predicted"/>
<comment type="caution">
    <text evidence="2">The sequence shown here is derived from an EMBL/GenBank/DDBJ whole genome shotgun (WGS) entry which is preliminary data.</text>
</comment>
<dbReference type="Proteomes" id="UP001299608">
    <property type="component" value="Unassembled WGS sequence"/>
</dbReference>
<evidence type="ECO:0000313" key="3">
    <source>
        <dbReference type="Proteomes" id="UP001299608"/>
    </source>
</evidence>
<dbReference type="RefSeq" id="WP_283205285.1">
    <property type="nucleotide sequence ID" value="NZ_JAKNGE010000142.1"/>
</dbReference>
<gene>
    <name evidence="2" type="ORF">L0N08_29755</name>
</gene>
<name>A0AAW5C923_9FIRM</name>
<feature type="non-terminal residue" evidence="2">
    <location>
        <position position="1"/>
    </location>
</feature>
<dbReference type="AlphaFoldDB" id="A0AAW5C923"/>
<feature type="domain" description="Transposase IS204/IS1001/IS1096/IS1165 helix-turn-helix" evidence="1">
    <location>
        <begin position="16"/>
        <end position="65"/>
    </location>
</feature>
<feature type="non-terminal residue" evidence="2">
    <location>
        <position position="66"/>
    </location>
</feature>